<reference evidence="1" key="1">
    <citation type="submission" date="2021-08" db="EMBL/GenBank/DDBJ databases">
        <title>The first chromosome-level gecko genome reveals the dynamic sex chromosomes of Neotropical dwarf geckos (Sphaerodactylidae: Sphaerodactylus).</title>
        <authorList>
            <person name="Pinto B.J."/>
            <person name="Keating S.E."/>
            <person name="Gamble T."/>
        </authorList>
    </citation>
    <scope>NUCLEOTIDE SEQUENCE</scope>
    <source>
        <strain evidence="1">TG3544</strain>
    </source>
</reference>
<evidence type="ECO:0000313" key="1">
    <source>
        <dbReference type="EMBL" id="KAH7997707.1"/>
    </source>
</evidence>
<comment type="caution">
    <text evidence="1">The sequence shown here is derived from an EMBL/GenBank/DDBJ whole genome shotgun (WGS) entry which is preliminary data.</text>
</comment>
<dbReference type="Proteomes" id="UP000827872">
    <property type="component" value="Linkage Group LG12"/>
</dbReference>
<proteinExistence type="predicted"/>
<dbReference type="EMBL" id="CM037625">
    <property type="protein sequence ID" value="KAH7997707.1"/>
    <property type="molecule type" value="Genomic_DNA"/>
</dbReference>
<sequence>MHCESTPPPSPHLLVLDVPAVFKKDTKHNTMLLTGPFNALDSLKIYIFIYMNIYNIYIYICMCISFFSSWVKDEPLLALKLSFQLDPPNHVLSKQYLDLPSASPNSTKRTVIFLGQTNIHLLRPMSLFPP</sequence>
<protein>
    <submittedName>
        <fullName evidence="1">Uncharacterized protein</fullName>
    </submittedName>
</protein>
<keyword evidence="2" id="KW-1185">Reference proteome</keyword>
<evidence type="ECO:0000313" key="2">
    <source>
        <dbReference type="Proteomes" id="UP000827872"/>
    </source>
</evidence>
<organism evidence="1 2">
    <name type="scientific">Sphaerodactylus townsendi</name>
    <dbReference type="NCBI Taxonomy" id="933632"/>
    <lineage>
        <taxon>Eukaryota</taxon>
        <taxon>Metazoa</taxon>
        <taxon>Chordata</taxon>
        <taxon>Craniata</taxon>
        <taxon>Vertebrata</taxon>
        <taxon>Euteleostomi</taxon>
        <taxon>Lepidosauria</taxon>
        <taxon>Squamata</taxon>
        <taxon>Bifurcata</taxon>
        <taxon>Gekkota</taxon>
        <taxon>Sphaerodactylidae</taxon>
        <taxon>Sphaerodactylus</taxon>
    </lineage>
</organism>
<name>A0ACB8EYQ6_9SAUR</name>
<gene>
    <name evidence="1" type="ORF">K3G42_006059</name>
</gene>
<accession>A0ACB8EYQ6</accession>